<comment type="caution">
    <text evidence="2">The sequence shown here is derived from an EMBL/GenBank/DDBJ whole genome shotgun (WGS) entry which is preliminary data.</text>
</comment>
<dbReference type="Proteomes" id="UP000682733">
    <property type="component" value="Unassembled WGS sequence"/>
</dbReference>
<dbReference type="EMBL" id="CAJOBA010047801">
    <property type="protein sequence ID" value="CAF4205515.1"/>
    <property type="molecule type" value="Genomic_DNA"/>
</dbReference>
<evidence type="ECO:0000313" key="4">
    <source>
        <dbReference type="EMBL" id="CAF4375244.1"/>
    </source>
</evidence>
<dbReference type="AlphaFoldDB" id="A0A815U888"/>
<dbReference type="SUPFAM" id="SSF63829">
    <property type="entry name" value="Calcium-dependent phosphotriesterase"/>
    <property type="match status" value="1"/>
</dbReference>
<protein>
    <submittedName>
        <fullName evidence="2">Uncharacterized protein</fullName>
    </submittedName>
</protein>
<sequence length="97" mass="10152">NYHITKFILGSTTGTVVYDGSGSNVNPQGVRIVSDGTLYFADGSNSVVFKLTNATGNATIVAGEFGVAGSPPSEFNMPTGVYADSRTFYVGDYINNV</sequence>
<gene>
    <name evidence="2" type="ORF">GPM918_LOCUS37294</name>
    <name evidence="1" type="ORF">OVA965_LOCUS32909</name>
    <name evidence="4" type="ORF">SRO942_LOCUS38056</name>
    <name evidence="3" type="ORF">TMI583_LOCUS33782</name>
</gene>
<dbReference type="EMBL" id="CAJOBC010088966">
    <property type="protein sequence ID" value="CAF4375244.1"/>
    <property type="molecule type" value="Genomic_DNA"/>
</dbReference>
<organism evidence="2 5">
    <name type="scientific">Didymodactylos carnosus</name>
    <dbReference type="NCBI Taxonomy" id="1234261"/>
    <lineage>
        <taxon>Eukaryota</taxon>
        <taxon>Metazoa</taxon>
        <taxon>Spiralia</taxon>
        <taxon>Gnathifera</taxon>
        <taxon>Rotifera</taxon>
        <taxon>Eurotatoria</taxon>
        <taxon>Bdelloidea</taxon>
        <taxon>Philodinida</taxon>
        <taxon>Philodinidae</taxon>
        <taxon>Didymodactylos</taxon>
    </lineage>
</organism>
<dbReference type="InterPro" id="IPR011042">
    <property type="entry name" value="6-blade_b-propeller_TolB-like"/>
</dbReference>
<dbReference type="EMBL" id="CAJNOK010026082">
    <property type="protein sequence ID" value="CAF1398140.1"/>
    <property type="molecule type" value="Genomic_DNA"/>
</dbReference>
<feature type="non-terminal residue" evidence="2">
    <location>
        <position position="97"/>
    </location>
</feature>
<evidence type="ECO:0000313" key="1">
    <source>
        <dbReference type="EMBL" id="CAF1398140.1"/>
    </source>
</evidence>
<keyword evidence="5" id="KW-1185">Reference proteome</keyword>
<accession>A0A815U888</accession>
<proteinExistence type="predicted"/>
<dbReference type="Gene3D" id="2.120.10.30">
    <property type="entry name" value="TolB, C-terminal domain"/>
    <property type="match status" value="1"/>
</dbReference>
<dbReference type="Proteomes" id="UP000677228">
    <property type="component" value="Unassembled WGS sequence"/>
</dbReference>
<reference evidence="2" key="1">
    <citation type="submission" date="2021-02" db="EMBL/GenBank/DDBJ databases">
        <authorList>
            <person name="Nowell W R."/>
        </authorList>
    </citation>
    <scope>NUCLEOTIDE SEQUENCE</scope>
</reference>
<evidence type="ECO:0000313" key="2">
    <source>
        <dbReference type="EMBL" id="CAF1515217.1"/>
    </source>
</evidence>
<dbReference type="Proteomes" id="UP000681722">
    <property type="component" value="Unassembled WGS sequence"/>
</dbReference>
<evidence type="ECO:0000313" key="3">
    <source>
        <dbReference type="EMBL" id="CAF4205515.1"/>
    </source>
</evidence>
<dbReference type="Proteomes" id="UP000663829">
    <property type="component" value="Unassembled WGS sequence"/>
</dbReference>
<feature type="non-terminal residue" evidence="2">
    <location>
        <position position="1"/>
    </location>
</feature>
<name>A0A815U888_9BILA</name>
<dbReference type="EMBL" id="CAJNOQ010023423">
    <property type="protein sequence ID" value="CAF1515217.1"/>
    <property type="molecule type" value="Genomic_DNA"/>
</dbReference>
<evidence type="ECO:0000313" key="5">
    <source>
        <dbReference type="Proteomes" id="UP000663829"/>
    </source>
</evidence>